<name>A0ABW3Z4D1_9HYPH</name>
<evidence type="ECO:0000313" key="2">
    <source>
        <dbReference type="Proteomes" id="UP001597171"/>
    </source>
</evidence>
<dbReference type="EMBL" id="JBHTMX010000005">
    <property type="protein sequence ID" value="MFD1330715.1"/>
    <property type="molecule type" value="Genomic_DNA"/>
</dbReference>
<dbReference type="Proteomes" id="UP001597171">
    <property type="component" value="Unassembled WGS sequence"/>
</dbReference>
<sequence length="107" mass="11274">MRADLADMAVASAFDALGAAATYRAPGAADALPCRVILKSGDQEIEPGAARLNVGSGMLDVRLSEVARPVRGGLFTLGADIWRVMGDPRREDPLRRVWTCPVQPAGA</sequence>
<dbReference type="InterPro" id="IPR008018">
    <property type="entry name" value="Phage_tail_attach_FII"/>
</dbReference>
<reference evidence="2" key="1">
    <citation type="journal article" date="2019" name="Int. J. Syst. Evol. Microbiol.">
        <title>The Global Catalogue of Microorganisms (GCM) 10K type strain sequencing project: providing services to taxonomists for standard genome sequencing and annotation.</title>
        <authorList>
            <consortium name="The Broad Institute Genomics Platform"/>
            <consortium name="The Broad Institute Genome Sequencing Center for Infectious Disease"/>
            <person name="Wu L."/>
            <person name="Ma J."/>
        </authorList>
    </citation>
    <scope>NUCLEOTIDE SEQUENCE [LARGE SCALE GENOMIC DNA]</scope>
    <source>
        <strain evidence="2">CCUG 61696</strain>
    </source>
</reference>
<protein>
    <submittedName>
        <fullName evidence="1">Uncharacterized protein</fullName>
    </submittedName>
</protein>
<accession>A0ABW3Z4D1</accession>
<comment type="caution">
    <text evidence="1">The sequence shown here is derived from an EMBL/GenBank/DDBJ whole genome shotgun (WGS) entry which is preliminary data.</text>
</comment>
<keyword evidence="2" id="KW-1185">Reference proteome</keyword>
<proteinExistence type="predicted"/>
<evidence type="ECO:0000313" key="1">
    <source>
        <dbReference type="EMBL" id="MFD1330715.1"/>
    </source>
</evidence>
<organism evidence="1 2">
    <name type="scientific">Methylopila musalis</name>
    <dbReference type="NCBI Taxonomy" id="1134781"/>
    <lineage>
        <taxon>Bacteria</taxon>
        <taxon>Pseudomonadati</taxon>
        <taxon>Pseudomonadota</taxon>
        <taxon>Alphaproteobacteria</taxon>
        <taxon>Hyphomicrobiales</taxon>
        <taxon>Methylopilaceae</taxon>
        <taxon>Methylopila</taxon>
    </lineage>
</organism>
<gene>
    <name evidence="1" type="ORF">ACFQ4O_01740</name>
</gene>
<dbReference type="Pfam" id="PF05354">
    <property type="entry name" value="Phage_attach"/>
    <property type="match status" value="1"/>
</dbReference>
<dbReference type="RefSeq" id="WP_378773900.1">
    <property type="nucleotide sequence ID" value="NZ_JBHTMX010000005.1"/>
</dbReference>